<keyword evidence="1" id="KW-0645">Protease</keyword>
<evidence type="ECO:0000313" key="16">
    <source>
        <dbReference type="RefSeq" id="XP_038971144.1"/>
    </source>
</evidence>
<dbReference type="GO" id="GO:0003964">
    <property type="term" value="F:RNA-directed DNA polymerase activity"/>
    <property type="evidence" value="ECO:0007669"/>
    <property type="project" value="UniProtKB-KW"/>
</dbReference>
<keyword evidence="11" id="KW-0863">Zinc-finger</keyword>
<feature type="compositionally biased region" description="Polar residues" evidence="12">
    <location>
        <begin position="371"/>
        <end position="402"/>
    </location>
</feature>
<dbReference type="InterPro" id="IPR056924">
    <property type="entry name" value="SH3_Tf2-1"/>
</dbReference>
<dbReference type="PROSITE" id="PS50878">
    <property type="entry name" value="RT_POL"/>
    <property type="match status" value="1"/>
</dbReference>
<evidence type="ECO:0000256" key="9">
    <source>
        <dbReference type="ARBA" id="ARBA00023125"/>
    </source>
</evidence>
<keyword evidence="15" id="KW-1185">Reference proteome</keyword>
<feature type="region of interest" description="Disordered" evidence="12">
    <location>
        <begin position="1"/>
        <end position="51"/>
    </location>
</feature>
<protein>
    <submittedName>
        <fullName evidence="16">Uncharacterized protein LOC120104293</fullName>
    </submittedName>
</protein>
<dbReference type="InterPro" id="IPR016197">
    <property type="entry name" value="Chromo-like_dom_sf"/>
</dbReference>
<dbReference type="InterPro" id="IPR041577">
    <property type="entry name" value="RT_RNaseH_2"/>
</dbReference>
<accession>A0A8B8ZH69</accession>
<feature type="region of interest" description="Disordered" evidence="12">
    <location>
        <begin position="371"/>
        <end position="407"/>
    </location>
</feature>
<keyword evidence="9" id="KW-0238">DNA-binding</keyword>
<dbReference type="Pfam" id="PF00078">
    <property type="entry name" value="RVT_1"/>
    <property type="match status" value="1"/>
</dbReference>
<dbReference type="KEGG" id="pda:120104293"/>
<dbReference type="Gene3D" id="3.10.20.370">
    <property type="match status" value="1"/>
</dbReference>
<evidence type="ECO:0000259" key="14">
    <source>
        <dbReference type="PROSITE" id="PS50878"/>
    </source>
</evidence>
<evidence type="ECO:0000256" key="11">
    <source>
        <dbReference type="PROSITE-ProRule" id="PRU00047"/>
    </source>
</evidence>
<keyword evidence="2" id="KW-0808">Transferase</keyword>
<proteinExistence type="predicted"/>
<dbReference type="FunFam" id="3.10.20.370:FF:000001">
    <property type="entry name" value="Retrovirus-related Pol polyprotein from transposon 17.6-like protein"/>
    <property type="match status" value="1"/>
</dbReference>
<dbReference type="GeneID" id="120104293"/>
<evidence type="ECO:0000256" key="12">
    <source>
        <dbReference type="SAM" id="MobiDB-lite"/>
    </source>
</evidence>
<evidence type="ECO:0000313" key="15">
    <source>
        <dbReference type="Proteomes" id="UP000228380"/>
    </source>
</evidence>
<evidence type="ECO:0000256" key="10">
    <source>
        <dbReference type="ARBA" id="ARBA00023268"/>
    </source>
</evidence>
<dbReference type="InterPro" id="IPR001878">
    <property type="entry name" value="Znf_CCHC"/>
</dbReference>
<dbReference type="Pfam" id="PF03732">
    <property type="entry name" value="Retrotrans_gag"/>
    <property type="match status" value="1"/>
</dbReference>
<dbReference type="InterPro" id="IPR043128">
    <property type="entry name" value="Rev_trsase/Diguanyl_cyclase"/>
</dbReference>
<dbReference type="Gene3D" id="4.10.60.10">
    <property type="entry name" value="Zinc finger, CCHC-type"/>
    <property type="match status" value="2"/>
</dbReference>
<dbReference type="SUPFAM" id="SSF57756">
    <property type="entry name" value="Retrovirus zinc finger-like domains"/>
    <property type="match status" value="1"/>
</dbReference>
<organism evidence="15 16">
    <name type="scientific">Phoenix dactylifera</name>
    <name type="common">Date palm</name>
    <dbReference type="NCBI Taxonomy" id="42345"/>
    <lineage>
        <taxon>Eukaryota</taxon>
        <taxon>Viridiplantae</taxon>
        <taxon>Streptophyta</taxon>
        <taxon>Embryophyta</taxon>
        <taxon>Tracheophyta</taxon>
        <taxon>Spermatophyta</taxon>
        <taxon>Magnoliopsida</taxon>
        <taxon>Liliopsida</taxon>
        <taxon>Arecaceae</taxon>
        <taxon>Coryphoideae</taxon>
        <taxon>Phoeniceae</taxon>
        <taxon>Phoenix</taxon>
    </lineage>
</organism>
<reference evidence="16" key="2">
    <citation type="submission" date="2025-08" db="UniProtKB">
        <authorList>
            <consortium name="RefSeq"/>
        </authorList>
    </citation>
    <scope>IDENTIFICATION</scope>
    <source>
        <tissue evidence="16">Young leaves</tissue>
    </source>
</reference>
<evidence type="ECO:0000256" key="4">
    <source>
        <dbReference type="ARBA" id="ARBA00022722"/>
    </source>
</evidence>
<dbReference type="GO" id="GO:0006508">
    <property type="term" value="P:proteolysis"/>
    <property type="evidence" value="ECO:0007669"/>
    <property type="project" value="UniProtKB-KW"/>
</dbReference>
<dbReference type="InterPro" id="IPR050951">
    <property type="entry name" value="Retrovirus_Pol_polyprotein"/>
</dbReference>
<dbReference type="Proteomes" id="UP000228380">
    <property type="component" value="Chromosome 17"/>
</dbReference>
<dbReference type="InterPro" id="IPR000477">
    <property type="entry name" value="RT_dom"/>
</dbReference>
<dbReference type="GO" id="GO:0008270">
    <property type="term" value="F:zinc ion binding"/>
    <property type="evidence" value="ECO:0007669"/>
    <property type="project" value="UniProtKB-KW"/>
</dbReference>
<dbReference type="Gene3D" id="3.10.10.10">
    <property type="entry name" value="HIV Type 1 Reverse Transcriptase, subunit A, domain 1"/>
    <property type="match status" value="1"/>
</dbReference>
<dbReference type="FunFam" id="3.30.70.270:FF:000020">
    <property type="entry name" value="Transposon Tf2-6 polyprotein-like Protein"/>
    <property type="match status" value="1"/>
</dbReference>
<dbReference type="InterPro" id="IPR043502">
    <property type="entry name" value="DNA/RNA_pol_sf"/>
</dbReference>
<evidence type="ECO:0000256" key="7">
    <source>
        <dbReference type="ARBA" id="ARBA00022801"/>
    </source>
</evidence>
<dbReference type="GO" id="GO:0003677">
    <property type="term" value="F:DNA binding"/>
    <property type="evidence" value="ECO:0007669"/>
    <property type="project" value="UniProtKB-KW"/>
</dbReference>
<evidence type="ECO:0000259" key="13">
    <source>
        <dbReference type="PROSITE" id="PS50158"/>
    </source>
</evidence>
<dbReference type="Pfam" id="PF00098">
    <property type="entry name" value="zf-CCHC"/>
    <property type="match status" value="3"/>
</dbReference>
<sequence length="1166" mass="133293">MPPRRTRIPPRRLIETMGDDPATPRPAERVQEEEIAPTVLDRPEQDQAGGSTPVLELVREVIELVRQQRDPHPQHPSASSSDQGRSIAEFRKLAPPAFKETTDPQEAEWWIDEMEKAFRAMGCTEEEKIRFATYMLQDRAHHWWESVERTMMQDAGYVTWPGFRMAFYSKYFPSSRIRELEREFLSLSQGSMTVEDYEAEFDRLSRFAPSLVQDPKSRMSRFEEGLRPRLRQGLAAVHSTDYDDLVDRAKNMEIIWKETQDAQKGKSKRTRDFDSDGERHLRRPMQFRPGAGQRVPYGRTASDRRGISGMCFKCGQTGHRAVECLQTRPGIGACFRCGQQGHRIAECPQTQTVSGVCFGCGQPGHRISNCPRTRSAQRPPNSVAPQRQTSFTPVQATQSAVLRQQRGGGSRTQGRVYALTQQDAQASNTAVTGTLLVHSTYAYALFDSGATHSFISSTYVHKHDIFCSPLERELCVSTPAGGKMITSLICKSCPVIVEGRDLKADLIVMDLHEFDLILGMDWLAIYHATIDCFSKRVTFRIPDIEEFYFVGDGGCVSPQIVAALQGIRSLRKGCSVYMAAVMDSEQSEQKIEDIPVVREYPDVFPDELPGLPPVREVEFAIDLNLGTAPISRPPYRMAPAELKELKEQLQELLDLGFIRPSVSPWGAPVLFVRKKDGSMRLCIDFREINKVTIKNRYLLPRIDDLFDQLQGAQVFSKIDLRSGYHQLRIKESDIAKTAFRTIYGHYEYLVMPFGLTNAPAAFMDLMNRVFKPFLDKFVIVFIDDILIYSKSHTEHEQHLKIVLEILRQNQLYGKLKKCQFWLDQVMFLGHVVSKEGIMVDPKKIEAVVDWNRPTNVSEIRSFLGLAGYYRRFVEGFSSIAGPLTRLTRKGVKFEWSDQCEKSFEELKRRLVSAPILTLPVTGVDYTIYSDASKKGLGCVLMQNEKVIAYASRQLKPYEENYPTHDLELAAVVFALKIWRHYLYGETCQGILQQTVEKIQLIRERLRAAQSRQKSYADIRRRELEFQVGDHVFLRVSPSKGIMRFGVRGKLSPRYVGPFEILERVGSVAYRLALPPALSGVHSVFHVSMLRKYIADPNHVIDVAPLQLRADLTYVEQPVRIVDRKDQVLRRRTIPYVKVQWSNHSEREATWELEEEMREKYPALFSD</sequence>
<dbReference type="RefSeq" id="XP_038971144.1">
    <property type="nucleotide sequence ID" value="XM_039115216.1"/>
</dbReference>
<dbReference type="PROSITE" id="PS50158">
    <property type="entry name" value="ZF_CCHC"/>
    <property type="match status" value="3"/>
</dbReference>
<dbReference type="AlphaFoldDB" id="A0A8B8ZH69"/>
<dbReference type="CDD" id="cd00303">
    <property type="entry name" value="retropepsin_like"/>
    <property type="match status" value="1"/>
</dbReference>
<dbReference type="InterPro" id="IPR036875">
    <property type="entry name" value="Znf_CCHC_sf"/>
</dbReference>
<dbReference type="PANTHER" id="PTHR37984:SF5">
    <property type="entry name" value="PROTEIN NYNRIN-LIKE"/>
    <property type="match status" value="1"/>
</dbReference>
<dbReference type="Gene3D" id="2.40.70.10">
    <property type="entry name" value="Acid Proteases"/>
    <property type="match status" value="1"/>
</dbReference>
<keyword evidence="3" id="KW-0548">Nucleotidyltransferase</keyword>
<keyword evidence="10" id="KW-0511">Multifunctional enzyme</keyword>
<keyword evidence="11" id="KW-0479">Metal-binding</keyword>
<dbReference type="Pfam" id="PF17919">
    <property type="entry name" value="RT_RNaseH_2"/>
    <property type="match status" value="1"/>
</dbReference>
<dbReference type="Pfam" id="PF24626">
    <property type="entry name" value="SH3_Tf2-1"/>
    <property type="match status" value="1"/>
</dbReference>
<reference evidence="15" key="1">
    <citation type="journal article" date="2019" name="Nat. Commun.">
        <title>Genome-wide association mapping of date palm fruit traits.</title>
        <authorList>
            <person name="Hazzouri K.M."/>
            <person name="Gros-Balthazard M."/>
            <person name="Flowers J.M."/>
            <person name="Copetti D."/>
            <person name="Lemansour A."/>
            <person name="Lebrun M."/>
            <person name="Masmoudi K."/>
            <person name="Ferrand S."/>
            <person name="Dhar M.I."/>
            <person name="Fresquez Z.A."/>
            <person name="Rosas U."/>
            <person name="Zhang J."/>
            <person name="Talag J."/>
            <person name="Lee S."/>
            <person name="Kudrna D."/>
            <person name="Powell R.F."/>
            <person name="Leitch I.J."/>
            <person name="Krueger R.R."/>
            <person name="Wing R.A."/>
            <person name="Amiri K.M.A."/>
            <person name="Purugganan M.D."/>
        </authorList>
    </citation>
    <scope>NUCLEOTIDE SEQUENCE [LARGE SCALE GENOMIC DNA]</scope>
    <source>
        <strain evidence="15">cv. Khalas</strain>
    </source>
</reference>
<keyword evidence="4" id="KW-0540">Nuclease</keyword>
<evidence type="ECO:0000256" key="6">
    <source>
        <dbReference type="ARBA" id="ARBA00022759"/>
    </source>
</evidence>
<evidence type="ECO:0000256" key="2">
    <source>
        <dbReference type="ARBA" id="ARBA00022679"/>
    </source>
</evidence>
<dbReference type="Pfam" id="PF08284">
    <property type="entry name" value="RVP_2"/>
    <property type="match status" value="1"/>
</dbReference>
<feature type="compositionally biased region" description="Basic residues" evidence="12">
    <location>
        <begin position="1"/>
        <end position="10"/>
    </location>
</feature>
<dbReference type="InterPro" id="IPR021109">
    <property type="entry name" value="Peptidase_aspartic_dom_sf"/>
</dbReference>
<feature type="domain" description="CCHC-type" evidence="13">
    <location>
        <begin position="357"/>
        <end position="372"/>
    </location>
</feature>
<dbReference type="GO" id="GO:0004190">
    <property type="term" value="F:aspartic-type endopeptidase activity"/>
    <property type="evidence" value="ECO:0007669"/>
    <property type="project" value="UniProtKB-KW"/>
</dbReference>
<evidence type="ECO:0000256" key="3">
    <source>
        <dbReference type="ARBA" id="ARBA00022695"/>
    </source>
</evidence>
<evidence type="ECO:0000256" key="8">
    <source>
        <dbReference type="ARBA" id="ARBA00022918"/>
    </source>
</evidence>
<feature type="domain" description="CCHC-type" evidence="13">
    <location>
        <begin position="334"/>
        <end position="349"/>
    </location>
</feature>
<dbReference type="Gene3D" id="3.30.70.270">
    <property type="match status" value="2"/>
</dbReference>
<dbReference type="OrthoDB" id="784813at2759"/>
<feature type="domain" description="Reverse transcriptase" evidence="14">
    <location>
        <begin position="653"/>
        <end position="832"/>
    </location>
</feature>
<dbReference type="SMART" id="SM00343">
    <property type="entry name" value="ZnF_C2HC"/>
    <property type="match status" value="3"/>
</dbReference>
<feature type="domain" description="CCHC-type" evidence="13">
    <location>
        <begin position="311"/>
        <end position="324"/>
    </location>
</feature>
<evidence type="ECO:0000256" key="5">
    <source>
        <dbReference type="ARBA" id="ARBA00022750"/>
    </source>
</evidence>
<dbReference type="InterPro" id="IPR005162">
    <property type="entry name" value="Retrotrans_gag_dom"/>
</dbReference>
<dbReference type="GO" id="GO:0004519">
    <property type="term" value="F:endonuclease activity"/>
    <property type="evidence" value="ECO:0007669"/>
    <property type="project" value="UniProtKB-KW"/>
</dbReference>
<dbReference type="PANTHER" id="PTHR37984">
    <property type="entry name" value="PROTEIN CBG26694"/>
    <property type="match status" value="1"/>
</dbReference>
<dbReference type="SUPFAM" id="SSF54160">
    <property type="entry name" value="Chromo domain-like"/>
    <property type="match status" value="1"/>
</dbReference>
<dbReference type="CDD" id="cd01647">
    <property type="entry name" value="RT_LTR"/>
    <property type="match status" value="1"/>
</dbReference>
<name>A0A8B8ZH69_PHODC</name>
<keyword evidence="11" id="KW-0862">Zinc</keyword>
<dbReference type="FunFam" id="3.10.10.10:FF:000007">
    <property type="entry name" value="Retrovirus-related Pol polyprotein from transposon 17.6-like Protein"/>
    <property type="match status" value="1"/>
</dbReference>
<dbReference type="SUPFAM" id="SSF56672">
    <property type="entry name" value="DNA/RNA polymerases"/>
    <property type="match status" value="1"/>
</dbReference>
<keyword evidence="8" id="KW-0695">RNA-directed DNA polymerase</keyword>
<evidence type="ECO:0000256" key="1">
    <source>
        <dbReference type="ARBA" id="ARBA00022670"/>
    </source>
</evidence>
<keyword evidence="6" id="KW-0255">Endonuclease</keyword>
<keyword evidence="7" id="KW-0378">Hydrolase</keyword>
<gene>
    <name evidence="16" type="primary">LOC120104293</name>
</gene>
<keyword evidence="5" id="KW-0064">Aspartyl protease</keyword>
<dbReference type="SUPFAM" id="SSF50630">
    <property type="entry name" value="Acid proteases"/>
    <property type="match status" value="1"/>
</dbReference>